<feature type="transmembrane region" description="Helical" evidence="6">
    <location>
        <begin position="421"/>
        <end position="444"/>
    </location>
</feature>
<keyword evidence="4 6" id="KW-1133">Transmembrane helix</keyword>
<protein>
    <submittedName>
        <fullName evidence="7">Sodium/sulphate symporter</fullName>
    </submittedName>
</protein>
<organism evidence="7 8">
    <name type="scientific">Maridesulfovibrio hydrothermalis AM13 = DSM 14728</name>
    <dbReference type="NCBI Taxonomy" id="1121451"/>
    <lineage>
        <taxon>Bacteria</taxon>
        <taxon>Pseudomonadati</taxon>
        <taxon>Thermodesulfobacteriota</taxon>
        <taxon>Desulfovibrionia</taxon>
        <taxon>Desulfovibrionales</taxon>
        <taxon>Desulfovibrionaceae</taxon>
        <taxon>Maridesulfovibrio</taxon>
    </lineage>
</organism>
<dbReference type="Pfam" id="PF00939">
    <property type="entry name" value="Na_sulph_symp"/>
    <property type="match status" value="1"/>
</dbReference>
<reference evidence="7 8" key="1">
    <citation type="submission" date="2012-10" db="EMBL/GenBank/DDBJ databases">
        <authorList>
            <person name="Genoscope - CEA"/>
        </authorList>
    </citation>
    <scope>NUCLEOTIDE SEQUENCE [LARGE SCALE GENOMIC DNA]</scope>
    <source>
        <strain evidence="8">AM13 / DSM 14728</strain>
    </source>
</reference>
<accession>L0RCI8</accession>
<feature type="transmembrane region" description="Helical" evidence="6">
    <location>
        <begin position="190"/>
        <end position="220"/>
    </location>
</feature>
<keyword evidence="3 6" id="KW-0812">Transmembrane</keyword>
<dbReference type="HOGENOM" id="CLU_005170_0_0_7"/>
<feature type="transmembrane region" description="Helical" evidence="6">
    <location>
        <begin position="284"/>
        <end position="302"/>
    </location>
</feature>
<feature type="transmembrane region" description="Helical" evidence="6">
    <location>
        <begin position="17"/>
        <end position="36"/>
    </location>
</feature>
<dbReference type="OrthoDB" id="9763713at2"/>
<comment type="similarity">
    <text evidence="2">Belongs to the SLC13A/DASS transporter (TC 2.A.47) family. DIT1 subfamily.</text>
</comment>
<dbReference type="RefSeq" id="WP_015335900.1">
    <property type="nucleotide sequence ID" value="NC_020055.1"/>
</dbReference>
<dbReference type="InterPro" id="IPR030676">
    <property type="entry name" value="CitT-rel"/>
</dbReference>
<dbReference type="NCBIfam" id="TIGR00785">
    <property type="entry name" value="dass"/>
    <property type="match status" value="1"/>
</dbReference>
<evidence type="ECO:0000313" key="8">
    <source>
        <dbReference type="Proteomes" id="UP000010808"/>
    </source>
</evidence>
<dbReference type="GO" id="GO:0005315">
    <property type="term" value="F:phosphate transmembrane transporter activity"/>
    <property type="evidence" value="ECO:0007669"/>
    <property type="project" value="TreeGrafter"/>
</dbReference>
<dbReference type="KEGG" id="dhy:DESAM_21015"/>
<name>L0RCI8_9BACT</name>
<dbReference type="InterPro" id="IPR001898">
    <property type="entry name" value="SLC13A/DASS"/>
</dbReference>
<evidence type="ECO:0000313" key="7">
    <source>
        <dbReference type="EMBL" id="CCO23296.1"/>
    </source>
</evidence>
<dbReference type="PIRSF" id="PIRSF002457">
    <property type="entry name" value="DASS"/>
    <property type="match status" value="1"/>
</dbReference>
<dbReference type="eggNOG" id="COG1055">
    <property type="taxonomic scope" value="Bacteria"/>
</dbReference>
<gene>
    <name evidence="7" type="ORF">DESAM_21015</name>
</gene>
<evidence type="ECO:0000256" key="4">
    <source>
        <dbReference type="ARBA" id="ARBA00022989"/>
    </source>
</evidence>
<evidence type="ECO:0000256" key="3">
    <source>
        <dbReference type="ARBA" id="ARBA00022692"/>
    </source>
</evidence>
<feature type="transmembrane region" description="Helical" evidence="6">
    <location>
        <begin position="104"/>
        <end position="123"/>
    </location>
</feature>
<feature type="transmembrane region" description="Helical" evidence="6">
    <location>
        <begin position="144"/>
        <end position="170"/>
    </location>
</feature>
<feature type="transmembrane region" description="Helical" evidence="6">
    <location>
        <begin position="456"/>
        <end position="479"/>
    </location>
</feature>
<dbReference type="Proteomes" id="UP000010808">
    <property type="component" value="Chromosome"/>
</dbReference>
<feature type="transmembrane region" description="Helical" evidence="6">
    <location>
        <begin position="57"/>
        <end position="84"/>
    </location>
</feature>
<keyword evidence="5 6" id="KW-0472">Membrane</keyword>
<dbReference type="EMBL" id="FO203522">
    <property type="protein sequence ID" value="CCO23296.1"/>
    <property type="molecule type" value="Genomic_DNA"/>
</dbReference>
<evidence type="ECO:0000256" key="2">
    <source>
        <dbReference type="ARBA" id="ARBA00007349"/>
    </source>
</evidence>
<dbReference type="PANTHER" id="PTHR10283:SF92">
    <property type="entry name" value="LOW-AFFINITY PHOSPHATE TRANSPORTER PHO91"/>
    <property type="match status" value="1"/>
</dbReference>
<dbReference type="AlphaFoldDB" id="L0RCI8"/>
<proteinExistence type="inferred from homology"/>
<dbReference type="STRING" id="1121451.DESAM_21015"/>
<keyword evidence="8" id="KW-1185">Reference proteome</keyword>
<dbReference type="PATRIC" id="fig|1121451.3.peg.1271"/>
<sequence>MSAETATQPKSFDMKRLFFMLLGVALFLLVYYCPAWPDAIDPAGKHFALSQQAKGAIAVFLLAGTWWIFEVVPIGVTSLAIGVLQAAFMIRSPKAAFNDFMDPSVLFIFASIMIGLVFTKTGLTKRLAYKMLMIVGEKTSRIYLGVFVVTALLTHIMAHTAVAATIYPLLLAIYSLYGEGDKPTKFGKGLFIGMAYVAGAGSIVTLLGAARGAVAIGFYNEILGKDITFFELTYYMAPIGWAMVFLLWGFFMIFLKPEKDTIPGLREKAKELNDQMGPLSRDEIMAAILVGTVIVVMSLRSFIPELKAIDKTSIILVSSISFFVFKILDIDDLEDIPWNIILLFAGAMSIGFCLWETKAAEWMAVNWLVMFQNSSGFIFILSIAFFVMMMTNFIMNVAAIAISLPVALVIAPYLGVAPEVILFAALVVAGMPFLLLVGAAPNAIAYDSKQFTTGEFFMYGVPASIMLMVVTAIFVKFIWPLMGMPVEILKTLPG</sequence>
<evidence type="ECO:0000256" key="6">
    <source>
        <dbReference type="SAM" id="Phobius"/>
    </source>
</evidence>
<evidence type="ECO:0000256" key="1">
    <source>
        <dbReference type="ARBA" id="ARBA00004141"/>
    </source>
</evidence>
<feature type="transmembrane region" description="Helical" evidence="6">
    <location>
        <begin position="232"/>
        <end position="255"/>
    </location>
</feature>
<feature type="transmembrane region" description="Helical" evidence="6">
    <location>
        <begin position="336"/>
        <end position="355"/>
    </location>
</feature>
<dbReference type="PANTHER" id="PTHR10283">
    <property type="entry name" value="SOLUTE CARRIER FAMILY 13 MEMBER"/>
    <property type="match status" value="1"/>
</dbReference>
<feature type="transmembrane region" description="Helical" evidence="6">
    <location>
        <begin position="367"/>
        <end position="387"/>
    </location>
</feature>
<dbReference type="GO" id="GO:0005886">
    <property type="term" value="C:plasma membrane"/>
    <property type="evidence" value="ECO:0007669"/>
    <property type="project" value="TreeGrafter"/>
</dbReference>
<comment type="subcellular location">
    <subcellularLocation>
        <location evidence="1">Membrane</location>
        <topology evidence="1">Multi-pass membrane protein</topology>
    </subcellularLocation>
</comment>
<evidence type="ECO:0000256" key="5">
    <source>
        <dbReference type="ARBA" id="ARBA00023136"/>
    </source>
</evidence>
<dbReference type="CDD" id="cd01115">
    <property type="entry name" value="SLC13_permease"/>
    <property type="match status" value="1"/>
</dbReference>
<feature type="transmembrane region" description="Helical" evidence="6">
    <location>
        <begin position="393"/>
        <end position="414"/>
    </location>
</feature>